<feature type="region of interest" description="Disordered" evidence="1">
    <location>
        <begin position="383"/>
        <end position="471"/>
    </location>
</feature>
<dbReference type="OrthoDB" id="5593376at2759"/>
<dbReference type="GO" id="GO:0016020">
    <property type="term" value="C:membrane"/>
    <property type="evidence" value="ECO:0007669"/>
    <property type="project" value="InterPro"/>
</dbReference>
<dbReference type="OMA" id="KWEFRPF"/>
<dbReference type="InParanoid" id="A8NET5"/>
<feature type="compositionally biased region" description="Polar residues" evidence="1">
    <location>
        <begin position="594"/>
        <end position="619"/>
    </location>
</feature>
<evidence type="ECO:0000313" key="2">
    <source>
        <dbReference type="EMBL" id="EAU88812.2"/>
    </source>
</evidence>
<reference evidence="2 3" key="1">
    <citation type="journal article" date="2010" name="Proc. Natl. Acad. Sci. U.S.A.">
        <title>Insights into evolution of multicellular fungi from the assembled chromosomes of the mushroom Coprinopsis cinerea (Coprinus cinereus).</title>
        <authorList>
            <person name="Stajich J.E."/>
            <person name="Wilke S.K."/>
            <person name="Ahren D."/>
            <person name="Au C.H."/>
            <person name="Birren B.W."/>
            <person name="Borodovsky M."/>
            <person name="Burns C."/>
            <person name="Canback B."/>
            <person name="Casselton L.A."/>
            <person name="Cheng C.K."/>
            <person name="Deng J."/>
            <person name="Dietrich F.S."/>
            <person name="Fargo D.C."/>
            <person name="Farman M.L."/>
            <person name="Gathman A.C."/>
            <person name="Goldberg J."/>
            <person name="Guigo R."/>
            <person name="Hoegger P.J."/>
            <person name="Hooker J.B."/>
            <person name="Huggins A."/>
            <person name="James T.Y."/>
            <person name="Kamada T."/>
            <person name="Kilaru S."/>
            <person name="Kodira C."/>
            <person name="Kues U."/>
            <person name="Kupfer D."/>
            <person name="Kwan H.S."/>
            <person name="Lomsadze A."/>
            <person name="Li W."/>
            <person name="Lilly W.W."/>
            <person name="Ma L.J."/>
            <person name="Mackey A.J."/>
            <person name="Manning G."/>
            <person name="Martin F."/>
            <person name="Muraguchi H."/>
            <person name="Natvig D.O."/>
            <person name="Palmerini H."/>
            <person name="Ramesh M.A."/>
            <person name="Rehmeyer C.J."/>
            <person name="Roe B.A."/>
            <person name="Shenoy N."/>
            <person name="Stanke M."/>
            <person name="Ter-Hovhannisyan V."/>
            <person name="Tunlid A."/>
            <person name="Velagapudi R."/>
            <person name="Vision T.J."/>
            <person name="Zeng Q."/>
            <person name="Zolan M.E."/>
            <person name="Pukkila P.J."/>
        </authorList>
    </citation>
    <scope>NUCLEOTIDE SEQUENCE [LARGE SCALE GENOMIC DNA]</scope>
    <source>
        <strain evidence="3">Okayama-7 / 130 / ATCC MYA-4618 / FGSC 9003</strain>
    </source>
</reference>
<feature type="region of interest" description="Disordered" evidence="1">
    <location>
        <begin position="547"/>
        <end position="620"/>
    </location>
</feature>
<feature type="compositionally biased region" description="Low complexity" evidence="1">
    <location>
        <begin position="560"/>
        <end position="575"/>
    </location>
</feature>
<evidence type="ECO:0000256" key="1">
    <source>
        <dbReference type="SAM" id="MobiDB-lite"/>
    </source>
</evidence>
<dbReference type="GeneID" id="6009617"/>
<protein>
    <submittedName>
        <fullName evidence="2">Uncharacterized protein</fullName>
    </submittedName>
</protein>
<dbReference type="VEuPathDB" id="FungiDB:CC1G_01185"/>
<sequence length="1078" mass="115651">MSTVVVPTGYDQDIQPLNPDLMATNTINPESLLTPYPEILPSQSFQPALDTNSFMPKQDQSGVDIANDVQPMAEDTPTMYMSIAPMPVDTIDPVSGLQSLSPPYATEIVPESAFPAIPPPDTSSLSMELSGVALSTPSPPAMPNGAMLGAMQAGSPTGYSVATTSSLDAALIPTVPLTSPTRSSHSVSPISVPSPFGTAVPQSPSAPGVRASPEEDTAALNEEVPIVQQKGKVVHMIETMMRDLYAAKDVVQRADVNENDLRDLLQSKMNLISRMAANLSLGTSQETTPPPPSLPAFVESQMTGISELPVNGGYSNHPPTGFDPTAHVLVSDQSRKRTASEMDADIGMLKREPPEDAPLVLPNSVDPLSLPPVFPATSAIPLSSQVTQSRPGTRPPTPQSASFSTSQSFVSPPMSPYTMTGPLGKAPVSIGPHQGPSNPSFASVRPGWPEQTPPAASRHHHSLSTGSIGNPMQLMLSSMPSIPIHPGLASGPTTPITVNPPMLNRTSRSGSLSNMYDPAFNFYNSDISAEPPLKKAALGTRSARNSSVGSNWYFGGGDVSSPSNTSEEPTTTRNTPSDDDGDRSTSESDENDQESPAGNGAQSSISDSTPVSSASTASDIPQEYRAEVDRIFFEYLNKICSNLDAKDGKGDHIHQTLMAKKMQRLDESPDFRPFKFRIQAFTSAFLEELARQGYPEDKIPMKKVRNYLWHQPHILRFNEDGKKAKSKGNHIWNVEARKLGESRWEFRPFQRKLAGSPPTIAYCGLKWTWTPRIWDPQASFTNVPVTYSSPNLPSWLSWKDDVLSGIPPADAESCTITVIAKYILDGVEGQLTRTLPITIAPVSSVENNAYPRSRRPSVSEAPPRRSTSDSALFQAPQRAAKVRAAAPSVPIPVPGESSSNRVIRVLQTVAQRVNEEAHNQFASPENPKVGQLQEMAKSKQVLEQTVEAMDKELAGQAQMETKRLAIAAQQVVIQAAANVIADRNVSIGRAPVVPNKSTAVQRVSVNELSDATHDAIVQAVKTNGPASTEVDIIVTAASILKAQAPVGEPHPPSTAITRPPTLPTPYLHQNLPPLPEYT</sequence>
<feature type="region of interest" description="Disordered" evidence="1">
    <location>
        <begin position="197"/>
        <end position="218"/>
    </location>
</feature>
<dbReference type="SUPFAM" id="SSF49313">
    <property type="entry name" value="Cadherin-like"/>
    <property type="match status" value="1"/>
</dbReference>
<dbReference type="AlphaFoldDB" id="A8NET5"/>
<gene>
    <name evidence="2" type="ORF">CC1G_01185</name>
</gene>
<feature type="compositionally biased region" description="Low complexity" evidence="1">
    <location>
        <begin position="399"/>
        <end position="412"/>
    </location>
</feature>
<dbReference type="GO" id="GO:0005509">
    <property type="term" value="F:calcium ion binding"/>
    <property type="evidence" value="ECO:0007669"/>
    <property type="project" value="InterPro"/>
</dbReference>
<organism evidence="2 3">
    <name type="scientific">Coprinopsis cinerea (strain Okayama-7 / 130 / ATCC MYA-4618 / FGSC 9003)</name>
    <name type="common">Inky cap fungus</name>
    <name type="synonym">Hormographiella aspergillata</name>
    <dbReference type="NCBI Taxonomy" id="240176"/>
    <lineage>
        <taxon>Eukaryota</taxon>
        <taxon>Fungi</taxon>
        <taxon>Dikarya</taxon>
        <taxon>Basidiomycota</taxon>
        <taxon>Agaricomycotina</taxon>
        <taxon>Agaricomycetes</taxon>
        <taxon>Agaricomycetidae</taxon>
        <taxon>Agaricales</taxon>
        <taxon>Agaricineae</taxon>
        <taxon>Psathyrellaceae</taxon>
        <taxon>Coprinopsis</taxon>
    </lineage>
</organism>
<dbReference type="RefSeq" id="XP_001833123.2">
    <property type="nucleotide sequence ID" value="XM_001833071.2"/>
</dbReference>
<evidence type="ECO:0000313" key="3">
    <source>
        <dbReference type="Proteomes" id="UP000001861"/>
    </source>
</evidence>
<accession>A8NET5</accession>
<dbReference type="Proteomes" id="UP000001861">
    <property type="component" value="Unassembled WGS sequence"/>
</dbReference>
<dbReference type="STRING" id="240176.A8NET5"/>
<feature type="compositionally biased region" description="Acidic residues" evidence="1">
    <location>
        <begin position="577"/>
        <end position="593"/>
    </location>
</feature>
<comment type="caution">
    <text evidence="2">The sequence shown here is derived from an EMBL/GenBank/DDBJ whole genome shotgun (WGS) entry which is preliminary data.</text>
</comment>
<dbReference type="eggNOG" id="ENOG502RYKD">
    <property type="taxonomic scope" value="Eukaryota"/>
</dbReference>
<dbReference type="EMBL" id="AACS02000002">
    <property type="protein sequence ID" value="EAU88812.2"/>
    <property type="molecule type" value="Genomic_DNA"/>
</dbReference>
<dbReference type="InterPro" id="IPR015919">
    <property type="entry name" value="Cadherin-like_sf"/>
</dbReference>
<keyword evidence="3" id="KW-1185">Reference proteome</keyword>
<dbReference type="HOGENOM" id="CLU_008274_0_0_1"/>
<proteinExistence type="predicted"/>
<feature type="region of interest" description="Disordered" evidence="1">
    <location>
        <begin position="332"/>
        <end position="363"/>
    </location>
</feature>
<name>A8NET5_COPC7</name>
<feature type="region of interest" description="Disordered" evidence="1">
    <location>
        <begin position="848"/>
        <end position="877"/>
    </location>
</feature>
<feature type="region of interest" description="Disordered" evidence="1">
    <location>
        <begin position="1044"/>
        <end position="1078"/>
    </location>
</feature>
<dbReference type="KEGG" id="cci:CC1G_01185"/>